<dbReference type="Proteomes" id="UP001596060">
    <property type="component" value="Unassembled WGS sequence"/>
</dbReference>
<proteinExistence type="predicted"/>
<evidence type="ECO:0000256" key="1">
    <source>
        <dbReference type="SAM" id="Phobius"/>
    </source>
</evidence>
<keyword evidence="1" id="KW-0472">Membrane</keyword>
<feature type="transmembrane region" description="Helical" evidence="1">
    <location>
        <begin position="38"/>
        <end position="62"/>
    </location>
</feature>
<name>A0ABW0PA90_9HYPH</name>
<sequence>MNAADPDPAPRSTPHGAGRRLLKLLVEIDSSRFLGNRVVAAVALVAILAIFAGLGYVVPAVLSQYF</sequence>
<accession>A0ABW0PA90</accession>
<protein>
    <recommendedName>
        <fullName evidence="4">ABC transporter permease</fullName>
    </recommendedName>
</protein>
<organism evidence="2 3">
    <name type="scientific">Bosea massiliensis</name>
    <dbReference type="NCBI Taxonomy" id="151419"/>
    <lineage>
        <taxon>Bacteria</taxon>
        <taxon>Pseudomonadati</taxon>
        <taxon>Pseudomonadota</taxon>
        <taxon>Alphaproteobacteria</taxon>
        <taxon>Hyphomicrobiales</taxon>
        <taxon>Boseaceae</taxon>
        <taxon>Bosea</taxon>
    </lineage>
</organism>
<keyword evidence="3" id="KW-1185">Reference proteome</keyword>
<comment type="caution">
    <text evidence="2">The sequence shown here is derived from an EMBL/GenBank/DDBJ whole genome shotgun (WGS) entry which is preliminary data.</text>
</comment>
<evidence type="ECO:0008006" key="4">
    <source>
        <dbReference type="Google" id="ProtNLM"/>
    </source>
</evidence>
<keyword evidence="1" id="KW-0812">Transmembrane</keyword>
<keyword evidence="1" id="KW-1133">Transmembrane helix</keyword>
<reference evidence="3" key="1">
    <citation type="journal article" date="2019" name="Int. J. Syst. Evol. Microbiol.">
        <title>The Global Catalogue of Microorganisms (GCM) 10K type strain sequencing project: providing services to taxonomists for standard genome sequencing and annotation.</title>
        <authorList>
            <consortium name="The Broad Institute Genomics Platform"/>
            <consortium name="The Broad Institute Genome Sequencing Center for Infectious Disease"/>
            <person name="Wu L."/>
            <person name="Ma J."/>
        </authorList>
    </citation>
    <scope>NUCLEOTIDE SEQUENCE [LARGE SCALE GENOMIC DNA]</scope>
    <source>
        <strain evidence="3">CCUG 43117</strain>
    </source>
</reference>
<dbReference type="EMBL" id="JBHSLU010000092">
    <property type="protein sequence ID" value="MFC5508402.1"/>
    <property type="molecule type" value="Genomic_DNA"/>
</dbReference>
<dbReference type="RefSeq" id="WP_066716511.1">
    <property type="nucleotide sequence ID" value="NZ_JBHSLU010000092.1"/>
</dbReference>
<evidence type="ECO:0000313" key="3">
    <source>
        <dbReference type="Proteomes" id="UP001596060"/>
    </source>
</evidence>
<evidence type="ECO:0000313" key="2">
    <source>
        <dbReference type="EMBL" id="MFC5508402.1"/>
    </source>
</evidence>
<gene>
    <name evidence="2" type="ORF">ACFPN9_24465</name>
</gene>